<reference evidence="2 3" key="1">
    <citation type="submission" date="2020-05" db="EMBL/GenBank/DDBJ databases">
        <title>Draft Genome Sequence of Bifidobacterium longum subsp. Infantis BI-G201, a Commercialization Strain.</title>
        <authorList>
            <person name="Song J."/>
            <person name="Xu Y."/>
            <person name="Han D."/>
            <person name="Teng Q."/>
            <person name="Jiang D."/>
            <person name="Liu Q."/>
        </authorList>
    </citation>
    <scope>NUCLEOTIDE SEQUENCE [LARGE SCALE GENOMIC DNA]</scope>
    <source>
        <strain evidence="2 3">BI-G201</strain>
    </source>
</reference>
<sequence>MPWFHHPPSSQRKYGTKISSYHITRHLPRPVPTHRDNTKWQSDRDLERRNQPTRAIAAKLNIQKPAPIISVAGFLFTQLNTTISRNPYFGANEQILEQNSKTKPAGAKLYQHQQAVSGGAGN</sequence>
<comment type="caution">
    <text evidence="2">The sequence shown here is derived from an EMBL/GenBank/DDBJ whole genome shotgun (WGS) entry which is preliminary data.</text>
</comment>
<gene>
    <name evidence="2" type="ORF">HNS28_09790</name>
</gene>
<evidence type="ECO:0000313" key="2">
    <source>
        <dbReference type="EMBL" id="NQX51709.1"/>
    </source>
</evidence>
<protein>
    <submittedName>
        <fullName evidence="2">Uncharacterized protein</fullName>
    </submittedName>
</protein>
<evidence type="ECO:0000256" key="1">
    <source>
        <dbReference type="SAM" id="MobiDB-lite"/>
    </source>
</evidence>
<dbReference type="RefSeq" id="WP_155270629.1">
    <property type="nucleotide sequence ID" value="NZ_CP054425.1"/>
</dbReference>
<feature type="compositionally biased region" description="Basic and acidic residues" evidence="1">
    <location>
        <begin position="33"/>
        <end position="49"/>
    </location>
</feature>
<name>A0A7D4XXE1_BIFLI</name>
<dbReference type="EMBL" id="JABNND010000023">
    <property type="protein sequence ID" value="NQX51709.1"/>
    <property type="molecule type" value="Genomic_DNA"/>
</dbReference>
<dbReference type="AlphaFoldDB" id="A0A7D4XXE1"/>
<dbReference type="Proteomes" id="UP000551316">
    <property type="component" value="Unassembled WGS sequence"/>
</dbReference>
<proteinExistence type="predicted"/>
<organism evidence="2 3">
    <name type="scientific">Bifidobacterium longum subsp. infantis</name>
    <dbReference type="NCBI Taxonomy" id="1682"/>
    <lineage>
        <taxon>Bacteria</taxon>
        <taxon>Bacillati</taxon>
        <taxon>Actinomycetota</taxon>
        <taxon>Actinomycetes</taxon>
        <taxon>Bifidobacteriales</taxon>
        <taxon>Bifidobacteriaceae</taxon>
        <taxon>Bifidobacterium</taxon>
    </lineage>
</organism>
<accession>A0A7D4XXE1</accession>
<feature type="region of interest" description="Disordered" evidence="1">
    <location>
        <begin position="27"/>
        <end position="49"/>
    </location>
</feature>
<evidence type="ECO:0000313" key="3">
    <source>
        <dbReference type="Proteomes" id="UP000551316"/>
    </source>
</evidence>